<evidence type="ECO:0000313" key="3">
    <source>
        <dbReference type="Proteomes" id="UP000587942"/>
    </source>
</evidence>
<feature type="transmembrane region" description="Helical" evidence="1">
    <location>
        <begin position="6"/>
        <end position="27"/>
    </location>
</feature>
<keyword evidence="1" id="KW-0472">Membrane</keyword>
<gene>
    <name evidence="2" type="ORF">GWK17_04595</name>
</gene>
<name>A0A846TH41_9BACI</name>
<keyword evidence="1" id="KW-1133">Transmembrane helix</keyword>
<comment type="caution">
    <text evidence="2">The sequence shown here is derived from an EMBL/GenBank/DDBJ whole genome shotgun (WGS) entry which is preliminary data.</text>
</comment>
<dbReference type="AlphaFoldDB" id="A0A846TH41"/>
<evidence type="ECO:0000313" key="2">
    <source>
        <dbReference type="EMBL" id="NKE04752.1"/>
    </source>
</evidence>
<proteinExistence type="predicted"/>
<organism evidence="2 3">
    <name type="scientific">Mesobacillus selenatarsenatis</name>
    <dbReference type="NCBI Taxonomy" id="388741"/>
    <lineage>
        <taxon>Bacteria</taxon>
        <taxon>Bacillati</taxon>
        <taxon>Bacillota</taxon>
        <taxon>Bacilli</taxon>
        <taxon>Bacillales</taxon>
        <taxon>Bacillaceae</taxon>
        <taxon>Mesobacillus</taxon>
    </lineage>
</organism>
<dbReference type="EMBL" id="JAAVUM010000002">
    <property type="protein sequence ID" value="NKE04752.1"/>
    <property type="molecule type" value="Genomic_DNA"/>
</dbReference>
<protein>
    <submittedName>
        <fullName evidence="2">Uncharacterized protein</fullName>
    </submittedName>
</protein>
<keyword evidence="1" id="KW-0812">Transmembrane</keyword>
<accession>A0A846TH41</accession>
<sequence length="47" mass="5258">MAFWITASILLFLIVIVSTFGPMVGLYGEMEYTSKKEEVGQDERSLG</sequence>
<reference evidence="2 3" key="1">
    <citation type="submission" date="2020-03" db="EMBL/GenBank/DDBJ databases">
        <authorList>
            <person name="Sun Q."/>
        </authorList>
    </citation>
    <scope>NUCLEOTIDE SEQUENCE [LARGE SCALE GENOMIC DNA]</scope>
    <source>
        <strain evidence="2 3">KACC 21451</strain>
    </source>
</reference>
<evidence type="ECO:0000256" key="1">
    <source>
        <dbReference type="SAM" id="Phobius"/>
    </source>
</evidence>
<dbReference type="Proteomes" id="UP000587942">
    <property type="component" value="Unassembled WGS sequence"/>
</dbReference>